<feature type="transmembrane region" description="Helical" evidence="1">
    <location>
        <begin position="135"/>
        <end position="153"/>
    </location>
</feature>
<evidence type="ECO:0000256" key="1">
    <source>
        <dbReference type="SAM" id="Phobius"/>
    </source>
</evidence>
<reference evidence="2 3" key="1">
    <citation type="submission" date="2018-11" db="EMBL/GenBank/DDBJ databases">
        <title>Cryobacterium sp. nov., isolated from rhizosphere soil of lettuce.</title>
        <authorList>
            <person name="Wang Y."/>
        </authorList>
    </citation>
    <scope>NUCLEOTIDE SEQUENCE [LARGE SCALE GENOMIC DNA]</scope>
    <source>
        <strain evidence="2 3">NEAU-85</strain>
    </source>
</reference>
<dbReference type="Proteomes" id="UP000279859">
    <property type="component" value="Unassembled WGS sequence"/>
</dbReference>
<sequence length="193" mass="20435">MLLVLGSAVQLIPVARTESGRAQSPIFLFASIVLLAASLLLVLALASLYVRRAAQVGSFGFSAVLVAGTGTVLLCAVYWSHSFLWPSLAQAAPELLDGTVVPGPFRFGELVARVIFGIGWIMAGVALLRAHIYGYAPAIVIMIGAVVTVVPSFSSVVPAFVVGQLVFGIGVFWLGLTPAYVLTEHYRRHEPVT</sequence>
<accession>A0A3M8KVA8</accession>
<evidence type="ECO:0008006" key="4">
    <source>
        <dbReference type="Google" id="ProtNLM"/>
    </source>
</evidence>
<keyword evidence="1" id="KW-0812">Transmembrane</keyword>
<keyword evidence="1" id="KW-1133">Transmembrane helix</keyword>
<keyword evidence="1" id="KW-0472">Membrane</keyword>
<feature type="transmembrane region" description="Helical" evidence="1">
    <location>
        <begin position="27"/>
        <end position="49"/>
    </location>
</feature>
<name>A0A3M8KVA8_9MICO</name>
<feature type="transmembrane region" description="Helical" evidence="1">
    <location>
        <begin position="56"/>
        <end position="79"/>
    </location>
</feature>
<protein>
    <recommendedName>
        <fullName evidence="4">DUF4386 family protein</fullName>
    </recommendedName>
</protein>
<evidence type="ECO:0000313" key="3">
    <source>
        <dbReference type="Proteomes" id="UP000279859"/>
    </source>
</evidence>
<comment type="caution">
    <text evidence="2">The sequence shown here is derived from an EMBL/GenBank/DDBJ whole genome shotgun (WGS) entry which is preliminary data.</text>
</comment>
<feature type="transmembrane region" description="Helical" evidence="1">
    <location>
        <begin position="110"/>
        <end position="128"/>
    </location>
</feature>
<dbReference type="EMBL" id="RDSR01000025">
    <property type="protein sequence ID" value="RNE56995.1"/>
    <property type="molecule type" value="Genomic_DNA"/>
</dbReference>
<evidence type="ECO:0000313" key="2">
    <source>
        <dbReference type="EMBL" id="RNE56995.1"/>
    </source>
</evidence>
<organism evidence="2 3">
    <name type="scientific">Cryobacterium tepidiphilum</name>
    <dbReference type="NCBI Taxonomy" id="2486026"/>
    <lineage>
        <taxon>Bacteria</taxon>
        <taxon>Bacillati</taxon>
        <taxon>Actinomycetota</taxon>
        <taxon>Actinomycetes</taxon>
        <taxon>Micrococcales</taxon>
        <taxon>Microbacteriaceae</taxon>
        <taxon>Cryobacterium</taxon>
    </lineage>
</organism>
<proteinExistence type="predicted"/>
<keyword evidence="3" id="KW-1185">Reference proteome</keyword>
<feature type="transmembrane region" description="Helical" evidence="1">
    <location>
        <begin position="159"/>
        <end position="182"/>
    </location>
</feature>
<gene>
    <name evidence="2" type="ORF">EEJ31_12610</name>
</gene>
<dbReference type="AlphaFoldDB" id="A0A3M8KVA8"/>